<organism evidence="2 3">
    <name type="scientific">Paenibacillus aceti</name>
    <dbReference type="NCBI Taxonomy" id="1820010"/>
    <lineage>
        <taxon>Bacteria</taxon>
        <taxon>Bacillati</taxon>
        <taxon>Bacillota</taxon>
        <taxon>Bacilli</taxon>
        <taxon>Bacillales</taxon>
        <taxon>Paenibacillaceae</taxon>
        <taxon>Paenibacillus</taxon>
    </lineage>
</organism>
<feature type="domain" description="N-acetyltransferase" evidence="1">
    <location>
        <begin position="7"/>
        <end position="164"/>
    </location>
</feature>
<gene>
    <name evidence="2" type="ORF">GCM10010913_38400</name>
</gene>
<reference evidence="3" key="1">
    <citation type="journal article" date="2019" name="Int. J. Syst. Evol. Microbiol.">
        <title>The Global Catalogue of Microorganisms (GCM) 10K type strain sequencing project: providing services to taxonomists for standard genome sequencing and annotation.</title>
        <authorList>
            <consortium name="The Broad Institute Genomics Platform"/>
            <consortium name="The Broad Institute Genome Sequencing Center for Infectious Disease"/>
            <person name="Wu L."/>
            <person name="Ma J."/>
        </authorList>
    </citation>
    <scope>NUCLEOTIDE SEQUENCE [LARGE SCALE GENOMIC DNA]</scope>
    <source>
        <strain evidence="3">CGMCC 1.15420</strain>
    </source>
</reference>
<sequence length="165" mass="19264">MEDYENLQFHCITDEDVAVLTEMMTRAFDTDTRLFLGCDKGGPTGYDNGEYIRKWGAHSPTHSYKVILDDQVVGAVIVWINANKVNRLSCLFVDPLLENRGIGLAIWQYIERRYPETMKWIAETPGYSKRNHHFYVNKCGFKIVKILSPMSREEECYVLEKEMRE</sequence>
<protein>
    <recommendedName>
        <fullName evidence="1">N-acetyltransferase domain-containing protein</fullName>
    </recommendedName>
</protein>
<accession>A0ABQ1W471</accession>
<dbReference type="RefSeq" id="WP_120462191.1">
    <property type="nucleotide sequence ID" value="NZ_BMIW01000035.1"/>
</dbReference>
<keyword evidence="3" id="KW-1185">Reference proteome</keyword>
<dbReference type="CDD" id="cd04301">
    <property type="entry name" value="NAT_SF"/>
    <property type="match status" value="1"/>
</dbReference>
<evidence type="ECO:0000313" key="3">
    <source>
        <dbReference type="Proteomes" id="UP000608420"/>
    </source>
</evidence>
<evidence type="ECO:0000313" key="2">
    <source>
        <dbReference type="EMBL" id="GGG12942.1"/>
    </source>
</evidence>
<dbReference type="PROSITE" id="PS51186">
    <property type="entry name" value="GNAT"/>
    <property type="match status" value="1"/>
</dbReference>
<comment type="caution">
    <text evidence="2">The sequence shown here is derived from an EMBL/GenBank/DDBJ whole genome shotgun (WGS) entry which is preliminary data.</text>
</comment>
<name>A0ABQ1W471_9BACL</name>
<dbReference type="InterPro" id="IPR016181">
    <property type="entry name" value="Acyl_CoA_acyltransferase"/>
</dbReference>
<dbReference type="Proteomes" id="UP000608420">
    <property type="component" value="Unassembled WGS sequence"/>
</dbReference>
<dbReference type="EMBL" id="BMIW01000035">
    <property type="protein sequence ID" value="GGG12942.1"/>
    <property type="molecule type" value="Genomic_DNA"/>
</dbReference>
<dbReference type="InterPro" id="IPR000182">
    <property type="entry name" value="GNAT_dom"/>
</dbReference>
<dbReference type="Pfam" id="PF00583">
    <property type="entry name" value="Acetyltransf_1"/>
    <property type="match status" value="1"/>
</dbReference>
<dbReference type="Gene3D" id="3.40.630.30">
    <property type="match status" value="1"/>
</dbReference>
<proteinExistence type="predicted"/>
<dbReference type="SUPFAM" id="SSF55729">
    <property type="entry name" value="Acyl-CoA N-acyltransferases (Nat)"/>
    <property type="match status" value="1"/>
</dbReference>
<evidence type="ECO:0000259" key="1">
    <source>
        <dbReference type="PROSITE" id="PS51186"/>
    </source>
</evidence>